<keyword evidence="2" id="KW-1185">Reference proteome</keyword>
<dbReference type="STRING" id="930146.SAMN05192533_102307"/>
<dbReference type="AlphaFoldDB" id="A0A1H7XQ52"/>
<evidence type="ECO:0000313" key="2">
    <source>
        <dbReference type="Proteomes" id="UP000198553"/>
    </source>
</evidence>
<dbReference type="EMBL" id="FOBW01000002">
    <property type="protein sequence ID" value="SEM35754.1"/>
    <property type="molecule type" value="Genomic_DNA"/>
</dbReference>
<evidence type="ECO:0008006" key="3">
    <source>
        <dbReference type="Google" id="ProtNLM"/>
    </source>
</evidence>
<organism evidence="1 2">
    <name type="scientific">Mesobacillus persicus</name>
    <dbReference type="NCBI Taxonomy" id="930146"/>
    <lineage>
        <taxon>Bacteria</taxon>
        <taxon>Bacillati</taxon>
        <taxon>Bacillota</taxon>
        <taxon>Bacilli</taxon>
        <taxon>Bacillales</taxon>
        <taxon>Bacillaceae</taxon>
        <taxon>Mesobacillus</taxon>
    </lineage>
</organism>
<dbReference type="Gene3D" id="3.10.28.10">
    <property type="entry name" value="Homing endonucleases"/>
    <property type="match status" value="1"/>
</dbReference>
<gene>
    <name evidence="1" type="ORF">SAMN05192533_102307</name>
</gene>
<evidence type="ECO:0000313" key="1">
    <source>
        <dbReference type="EMBL" id="SEM35754.1"/>
    </source>
</evidence>
<protein>
    <recommendedName>
        <fullName evidence="3">Homing endonuclease LAGLIDADG domain-containing protein</fullName>
    </recommendedName>
</protein>
<dbReference type="SUPFAM" id="SSF55608">
    <property type="entry name" value="Homing endonucleases"/>
    <property type="match status" value="1"/>
</dbReference>
<reference evidence="2" key="1">
    <citation type="submission" date="2016-10" db="EMBL/GenBank/DDBJ databases">
        <authorList>
            <person name="Varghese N."/>
            <person name="Submissions S."/>
        </authorList>
    </citation>
    <scope>NUCLEOTIDE SEQUENCE [LARGE SCALE GENOMIC DNA]</scope>
    <source>
        <strain evidence="2">B48,IBRC-M 10115,DSM 25386,CECT 8001</strain>
    </source>
</reference>
<dbReference type="RefSeq" id="WP_090741431.1">
    <property type="nucleotide sequence ID" value="NZ_FOBW01000002.1"/>
</dbReference>
<name>A0A1H7XQ52_9BACI</name>
<sequence>MKNELYHYVGGIIDGEGTISCDKREYINKKSVKKTYYYISIRIGMSGRAGKKTLDRIQEIVGLGDIYEHRGVYTYVAHGGVAKAFLERVGPYCYSKQDQVQAARSFFEKGANKESIYWRLRYEKQISYK</sequence>
<accession>A0A1H7XQ52</accession>
<proteinExistence type="predicted"/>
<dbReference type="InterPro" id="IPR027434">
    <property type="entry name" value="Homing_endonucl"/>
</dbReference>
<dbReference type="Proteomes" id="UP000198553">
    <property type="component" value="Unassembled WGS sequence"/>
</dbReference>